<feature type="transmembrane region" description="Helical" evidence="1">
    <location>
        <begin position="66"/>
        <end position="83"/>
    </location>
</feature>
<comment type="caution">
    <text evidence="3">The sequence shown here is derived from an EMBL/GenBank/DDBJ whole genome shotgun (WGS) entry which is preliminary data.</text>
</comment>
<keyword evidence="1" id="KW-0472">Membrane</keyword>
<keyword evidence="1" id="KW-0812">Transmembrane</keyword>
<keyword evidence="4" id="KW-1185">Reference proteome</keyword>
<dbReference type="PANTHER" id="PTHR28008:SF1">
    <property type="entry name" value="DOMAIN PROTEIN, PUTATIVE (AFU_ORTHOLOGUE AFUA_3G10980)-RELATED"/>
    <property type="match status" value="1"/>
</dbReference>
<evidence type="ECO:0000256" key="1">
    <source>
        <dbReference type="SAM" id="Phobius"/>
    </source>
</evidence>
<reference evidence="3 4" key="1">
    <citation type="submission" date="2023-12" db="EMBL/GenBank/DDBJ databases">
        <title>Novel species of the genus Arcicella isolated from rivers.</title>
        <authorList>
            <person name="Lu H."/>
        </authorList>
    </citation>
    <scope>NUCLEOTIDE SEQUENCE [LARGE SCALE GENOMIC DNA]</scope>
    <source>
        <strain evidence="3 4">LMG 21963</strain>
    </source>
</reference>
<organism evidence="3 4">
    <name type="scientific">Arcicella aquatica</name>
    <dbReference type="NCBI Taxonomy" id="217141"/>
    <lineage>
        <taxon>Bacteria</taxon>
        <taxon>Pseudomonadati</taxon>
        <taxon>Bacteroidota</taxon>
        <taxon>Cytophagia</taxon>
        <taxon>Cytophagales</taxon>
        <taxon>Flectobacillaceae</taxon>
        <taxon>Arcicella</taxon>
    </lineage>
</organism>
<dbReference type="NCBIfam" id="NF037970">
    <property type="entry name" value="vanZ_1"/>
    <property type="match status" value="1"/>
</dbReference>
<dbReference type="RefSeq" id="WP_323248255.1">
    <property type="nucleotide sequence ID" value="NZ_JAYFUL010000009.1"/>
</dbReference>
<feature type="transmembrane region" description="Helical" evidence="1">
    <location>
        <begin position="43"/>
        <end position="59"/>
    </location>
</feature>
<feature type="domain" description="VanZ-like" evidence="2">
    <location>
        <begin position="41"/>
        <end position="114"/>
    </location>
</feature>
<evidence type="ECO:0000313" key="3">
    <source>
        <dbReference type="EMBL" id="MEA5257703.1"/>
    </source>
</evidence>
<sequence>MKTITTLLHYKALPIIWSIIILILCSLPSKNIPTDVVMVNDKANHFVAFAGFTFFWIFPTKQSWKIILVAIAYGIIIEFWQAILPKEFNRSFDWYDVVADGIGGIIGYFIWLIFNKLSTIK</sequence>
<dbReference type="Proteomes" id="UP001304671">
    <property type="component" value="Unassembled WGS sequence"/>
</dbReference>
<dbReference type="Pfam" id="PF04892">
    <property type="entry name" value="VanZ"/>
    <property type="match status" value="1"/>
</dbReference>
<feature type="transmembrane region" description="Helical" evidence="1">
    <location>
        <begin position="95"/>
        <end position="114"/>
    </location>
</feature>
<evidence type="ECO:0000313" key="4">
    <source>
        <dbReference type="Proteomes" id="UP001304671"/>
    </source>
</evidence>
<feature type="transmembrane region" description="Helical" evidence="1">
    <location>
        <begin position="12"/>
        <end position="31"/>
    </location>
</feature>
<proteinExistence type="predicted"/>
<dbReference type="EMBL" id="JAYFUL010000009">
    <property type="protein sequence ID" value="MEA5257703.1"/>
    <property type="molecule type" value="Genomic_DNA"/>
</dbReference>
<dbReference type="PANTHER" id="PTHR28008">
    <property type="entry name" value="DOMAIN PROTEIN, PUTATIVE (AFU_ORTHOLOGUE AFUA_3G10980)-RELATED"/>
    <property type="match status" value="1"/>
</dbReference>
<gene>
    <name evidence="3" type="ORF">VB264_07900</name>
</gene>
<name>A0ABU5QKY1_9BACT</name>
<protein>
    <submittedName>
        <fullName evidence="3">VanZ family protein</fullName>
    </submittedName>
</protein>
<keyword evidence="1" id="KW-1133">Transmembrane helix</keyword>
<dbReference type="InterPro" id="IPR006976">
    <property type="entry name" value="VanZ-like"/>
</dbReference>
<evidence type="ECO:0000259" key="2">
    <source>
        <dbReference type="Pfam" id="PF04892"/>
    </source>
</evidence>
<accession>A0ABU5QKY1</accession>